<evidence type="ECO:0000256" key="2">
    <source>
        <dbReference type="SAM" id="SignalP"/>
    </source>
</evidence>
<dbReference type="InterPro" id="IPR016024">
    <property type="entry name" value="ARM-type_fold"/>
</dbReference>
<evidence type="ECO:0000256" key="1">
    <source>
        <dbReference type="SAM" id="MobiDB-lite"/>
    </source>
</evidence>
<dbReference type="EMBL" id="JBICBT010000616">
    <property type="protein sequence ID" value="KAL3107496.1"/>
    <property type="molecule type" value="Genomic_DNA"/>
</dbReference>
<dbReference type="SUPFAM" id="SSF52540">
    <property type="entry name" value="P-loop containing nucleoside triphosphate hydrolases"/>
    <property type="match status" value="1"/>
</dbReference>
<dbReference type="SMART" id="SM00382">
    <property type="entry name" value="AAA"/>
    <property type="match status" value="1"/>
</dbReference>
<keyword evidence="2" id="KW-0732">Signal</keyword>
<feature type="compositionally biased region" description="Basic and acidic residues" evidence="1">
    <location>
        <begin position="766"/>
        <end position="808"/>
    </location>
</feature>
<feature type="region of interest" description="Disordered" evidence="1">
    <location>
        <begin position="766"/>
        <end position="930"/>
    </location>
</feature>
<gene>
    <name evidence="4" type="ORF">niasHT_014213</name>
</gene>
<dbReference type="AlphaFoldDB" id="A0ABD2KX58"/>
<feature type="chain" id="PRO_5044887790" description="AAA+ ATPase domain-containing protein" evidence="2">
    <location>
        <begin position="18"/>
        <end position="930"/>
    </location>
</feature>
<sequence length="930" mass="104867">MLNLLFCIALTVPTVFSAPDKSLVEKAKSMVPDEKLKAVIEIHRMLEEGLENDAVMPLIDDFITAGVSGPLVDSLSKGSHPQLVANAMAALSIIAPQKAEPILEAQNVMVYLNYWLMNSTDDEVKEKAASILENLMDNLFIKVEGSDQDEKLQAVTTIQRILKECRKDYYALMPMINELIEADILGPLVECLSKDNASNHQLVAKAMAAVAIIAALEKEHIFEIQNVMDYLNYWLMNTTDEQVKKNAAPILKNIMDKLFIKVEGSDQDEKLEAVKIIHEMLDVTLKGNLDEQLINELISDHSLGRLVDCLSEENASHPKLVAKAIAALAIIAPLIATEIHEATSAVSYLEHWIKHSTTDEELLKNALSILKNILAKESVPDMNYEQLSIFFNSRNKEIFEEAMCAAYQMIKRNGHIYKDTTTATHIQSMIEICDDTKTFCGFIEKNADDKVTSKILVAMKSIILNPKHKNAEVVKKVEDCWGTIEELASDKSIAKQIVSLLQIRDEIRHLKMDMTNTSSLDDVADPETKKDLQTVMLPLQYPDRFQGLLSPQKSILLHGAQCRGKEMLAKAAAKEWSAQLFSIPSSVILSKKDKKSVDFIKMLFQMAINAQPSIIFIGEIDQFLRSGTGQRGKAQFFIEMDRLSSNSVYRVLVIGATDRPKEMDEEAIKRFAKRIFLENPSEKQREKMIRKIIEENQNVFELGDEEIQQLASLTENYSFDDLLALCQTVNLGVLHIASEENEMDVQLCRIKMMDLANAIQKVKPNLEKAENEQHETNVKEYESSANEEDLKNAIEKVKPKHEKEEQKLGKLLNLKPKGKQTNGKEGESSPNAEYLENAIEKPKLEKSENEQQKLKPKLEKAENEQHKLGKLVNLKPKGKQTNGKEGESSPNSEDLENAIEKPKLEKDMKRQSKSKNNKRNGKEEEDSQTE</sequence>
<keyword evidence="5" id="KW-1185">Reference proteome</keyword>
<feature type="domain" description="AAA+ ATPase" evidence="3">
    <location>
        <begin position="551"/>
        <end position="681"/>
    </location>
</feature>
<feature type="compositionally biased region" description="Basic and acidic residues" evidence="1">
    <location>
        <begin position="898"/>
        <end position="910"/>
    </location>
</feature>
<organism evidence="4 5">
    <name type="scientific">Heterodera trifolii</name>
    <dbReference type="NCBI Taxonomy" id="157864"/>
    <lineage>
        <taxon>Eukaryota</taxon>
        <taxon>Metazoa</taxon>
        <taxon>Ecdysozoa</taxon>
        <taxon>Nematoda</taxon>
        <taxon>Chromadorea</taxon>
        <taxon>Rhabditida</taxon>
        <taxon>Tylenchina</taxon>
        <taxon>Tylenchomorpha</taxon>
        <taxon>Tylenchoidea</taxon>
        <taxon>Heteroderidae</taxon>
        <taxon>Heteroderinae</taxon>
        <taxon>Heterodera</taxon>
    </lineage>
</organism>
<dbReference type="Proteomes" id="UP001620626">
    <property type="component" value="Unassembled WGS sequence"/>
</dbReference>
<comment type="caution">
    <text evidence="4">The sequence shown here is derived from an EMBL/GenBank/DDBJ whole genome shotgun (WGS) entry which is preliminary data.</text>
</comment>
<dbReference type="InterPro" id="IPR011989">
    <property type="entry name" value="ARM-like"/>
</dbReference>
<dbReference type="Gene3D" id="1.10.8.60">
    <property type="match status" value="1"/>
</dbReference>
<protein>
    <recommendedName>
        <fullName evidence="3">AAA+ ATPase domain-containing protein</fullName>
    </recommendedName>
</protein>
<dbReference type="InterPro" id="IPR003593">
    <property type="entry name" value="AAA+_ATPase"/>
</dbReference>
<proteinExistence type="predicted"/>
<accession>A0ABD2KX58</accession>
<feature type="signal peptide" evidence="2">
    <location>
        <begin position="1"/>
        <end position="17"/>
    </location>
</feature>
<name>A0ABD2KX58_9BILA</name>
<dbReference type="Gene3D" id="3.40.50.300">
    <property type="entry name" value="P-loop containing nucleotide triphosphate hydrolases"/>
    <property type="match status" value="1"/>
</dbReference>
<feature type="compositionally biased region" description="Basic and acidic residues" evidence="1">
    <location>
        <begin position="838"/>
        <end position="867"/>
    </location>
</feature>
<dbReference type="Gene3D" id="1.25.10.10">
    <property type="entry name" value="Leucine-rich Repeat Variant"/>
    <property type="match status" value="3"/>
</dbReference>
<dbReference type="Pfam" id="PF00004">
    <property type="entry name" value="AAA"/>
    <property type="match status" value="1"/>
</dbReference>
<dbReference type="PANTHER" id="PTHR23074:SF83">
    <property type="entry name" value="VACUOLAR PROTEIN SORTING-ASSOCIATED PROTEIN 4A"/>
    <property type="match status" value="1"/>
</dbReference>
<dbReference type="SUPFAM" id="SSF48371">
    <property type="entry name" value="ARM repeat"/>
    <property type="match status" value="1"/>
</dbReference>
<evidence type="ECO:0000259" key="3">
    <source>
        <dbReference type="SMART" id="SM00382"/>
    </source>
</evidence>
<evidence type="ECO:0000313" key="5">
    <source>
        <dbReference type="Proteomes" id="UP001620626"/>
    </source>
</evidence>
<dbReference type="InterPro" id="IPR003959">
    <property type="entry name" value="ATPase_AAA_core"/>
</dbReference>
<evidence type="ECO:0000313" key="4">
    <source>
        <dbReference type="EMBL" id="KAL3107496.1"/>
    </source>
</evidence>
<dbReference type="InterPro" id="IPR050304">
    <property type="entry name" value="MT-severing_AAA_ATPase"/>
</dbReference>
<reference evidence="4 5" key="1">
    <citation type="submission" date="2024-10" db="EMBL/GenBank/DDBJ databases">
        <authorList>
            <person name="Kim D."/>
        </authorList>
    </citation>
    <scope>NUCLEOTIDE SEQUENCE [LARGE SCALE GENOMIC DNA]</scope>
    <source>
        <strain evidence="4">BH-2024</strain>
    </source>
</reference>
<dbReference type="PANTHER" id="PTHR23074">
    <property type="entry name" value="AAA DOMAIN-CONTAINING"/>
    <property type="match status" value="1"/>
</dbReference>
<dbReference type="InterPro" id="IPR027417">
    <property type="entry name" value="P-loop_NTPase"/>
</dbReference>